<reference evidence="2 3" key="1">
    <citation type="submission" date="2024-05" db="EMBL/GenBank/DDBJ databases">
        <title>A draft genome resource for the thread blight pathogen Marasmius tenuissimus strain MS-2.</title>
        <authorList>
            <person name="Yulfo-Soto G.E."/>
            <person name="Baruah I.K."/>
            <person name="Amoako-Attah I."/>
            <person name="Bukari Y."/>
            <person name="Meinhardt L.W."/>
            <person name="Bailey B.A."/>
            <person name="Cohen S.P."/>
        </authorList>
    </citation>
    <scope>NUCLEOTIDE SEQUENCE [LARGE SCALE GENOMIC DNA]</scope>
    <source>
        <strain evidence="2 3">MS-2</strain>
    </source>
</reference>
<keyword evidence="3" id="KW-1185">Reference proteome</keyword>
<feature type="compositionally biased region" description="Polar residues" evidence="1">
    <location>
        <begin position="626"/>
        <end position="641"/>
    </location>
</feature>
<name>A0ABR2Z7Q4_9AGAR</name>
<gene>
    <name evidence="2" type="ORF">AAF712_016505</name>
</gene>
<feature type="compositionally biased region" description="Polar residues" evidence="1">
    <location>
        <begin position="159"/>
        <end position="192"/>
    </location>
</feature>
<feature type="compositionally biased region" description="Basic and acidic residues" evidence="1">
    <location>
        <begin position="291"/>
        <end position="306"/>
    </location>
</feature>
<feature type="region of interest" description="Disordered" evidence="1">
    <location>
        <begin position="534"/>
        <end position="641"/>
    </location>
</feature>
<dbReference type="Proteomes" id="UP001437256">
    <property type="component" value="Unassembled WGS sequence"/>
</dbReference>
<organism evidence="2 3">
    <name type="scientific">Marasmius tenuissimus</name>
    <dbReference type="NCBI Taxonomy" id="585030"/>
    <lineage>
        <taxon>Eukaryota</taxon>
        <taxon>Fungi</taxon>
        <taxon>Dikarya</taxon>
        <taxon>Basidiomycota</taxon>
        <taxon>Agaricomycotina</taxon>
        <taxon>Agaricomycetes</taxon>
        <taxon>Agaricomycetidae</taxon>
        <taxon>Agaricales</taxon>
        <taxon>Marasmiineae</taxon>
        <taxon>Marasmiaceae</taxon>
        <taxon>Marasmius</taxon>
    </lineage>
</organism>
<feature type="compositionally biased region" description="Low complexity" evidence="1">
    <location>
        <begin position="444"/>
        <end position="453"/>
    </location>
</feature>
<sequence length="641" mass="65556">MEVPSQSQLTIPAQPQRNCAVASSWSKVQAEVEAQDTRTEVETFIVPEAEAGPSTLIRLNLVEAEVPTGGEMDMDEPPSPVIVLALSTDFPAARLLAFERPKATYSLLPNTKPTLSPLSPALDLTNADTDTDTADIPPSYMNTVASSSKDASLKRCAATNANEPQSQSKPASFPTSASSENSGTTTTPSNLDLSAKIPSLLFQSQPGAGVGLKPSNPIDSSTVGSSNSDTVTIPTSILGKSVSAPSIATGGGSPLLASSSSSLQTPAATTSTVRSPVLVPLTSTIDGGDNMETRKEKGKGKERETDSESSSSSNPSSATIPANSQAPLMPTAVSKSERASIPTLASTATKAVITVDHVPATASTSIPGQESDSREHDSKSPQSSSSSSFGSNAAPRTTRTRPNRTKSINAAAKPSRNPNSGVSTPQLTTATTPTSVNMTSNPDTTANSNPTASSSTLAEVWRTIYWSKLSAPNPPVVSNSNVFDFASPPPGTHRRTTSHPFPELTAPVSFGPTHTALSTLASLRDACWHWNGQGFEPRPATGSGSNEGGGADSGSGEGFEGSTLTSDSGSLVTIEPGEVRATGSGTIDGIREPTPPSSITSSNPGAEDGSRGIMVGPGAGGEDGPVSQQPNTRSSAGTTPM</sequence>
<feature type="region of interest" description="Disordered" evidence="1">
    <location>
        <begin position="267"/>
        <end position="337"/>
    </location>
</feature>
<dbReference type="EMBL" id="JBBXMP010000847">
    <property type="protein sequence ID" value="KAL0056881.1"/>
    <property type="molecule type" value="Genomic_DNA"/>
</dbReference>
<accession>A0ABR2Z7Q4</accession>
<feature type="compositionally biased region" description="Polar residues" evidence="1">
    <location>
        <begin position="217"/>
        <end position="229"/>
    </location>
</feature>
<evidence type="ECO:0000313" key="2">
    <source>
        <dbReference type="EMBL" id="KAL0056881.1"/>
    </source>
</evidence>
<feature type="region of interest" description="Disordered" evidence="1">
    <location>
        <begin position="206"/>
        <end position="229"/>
    </location>
</feature>
<evidence type="ECO:0000256" key="1">
    <source>
        <dbReference type="SAM" id="MobiDB-lite"/>
    </source>
</evidence>
<protein>
    <submittedName>
        <fullName evidence="2">Uncharacterized protein</fullName>
    </submittedName>
</protein>
<feature type="compositionally biased region" description="Polar residues" evidence="1">
    <location>
        <begin position="140"/>
        <end position="150"/>
    </location>
</feature>
<feature type="region of interest" description="Disordered" evidence="1">
    <location>
        <begin position="362"/>
        <end position="453"/>
    </location>
</feature>
<feature type="compositionally biased region" description="Polar residues" evidence="1">
    <location>
        <begin position="107"/>
        <end position="117"/>
    </location>
</feature>
<proteinExistence type="predicted"/>
<comment type="caution">
    <text evidence="2">The sequence shown here is derived from an EMBL/GenBank/DDBJ whole genome shotgun (WGS) entry which is preliminary data.</text>
</comment>
<feature type="region of interest" description="Disordered" evidence="1">
    <location>
        <begin position="107"/>
        <end position="192"/>
    </location>
</feature>
<feature type="compositionally biased region" description="Low complexity" evidence="1">
    <location>
        <begin position="424"/>
        <end position="434"/>
    </location>
</feature>
<feature type="compositionally biased region" description="Low complexity" evidence="1">
    <location>
        <begin position="380"/>
        <end position="397"/>
    </location>
</feature>
<feature type="compositionally biased region" description="Low complexity" evidence="1">
    <location>
        <begin position="308"/>
        <end position="324"/>
    </location>
</feature>
<feature type="compositionally biased region" description="Gly residues" evidence="1">
    <location>
        <begin position="545"/>
        <end position="559"/>
    </location>
</feature>
<evidence type="ECO:0000313" key="3">
    <source>
        <dbReference type="Proteomes" id="UP001437256"/>
    </source>
</evidence>